<feature type="transmembrane region" description="Helical" evidence="1">
    <location>
        <begin position="136"/>
        <end position="156"/>
    </location>
</feature>
<protein>
    <recommendedName>
        <fullName evidence="4">ECF transporter S component</fullName>
    </recommendedName>
</protein>
<evidence type="ECO:0000313" key="3">
    <source>
        <dbReference type="Proteomes" id="UP000237865"/>
    </source>
</evidence>
<evidence type="ECO:0000313" key="2">
    <source>
        <dbReference type="EMBL" id="PPE05825.1"/>
    </source>
</evidence>
<accession>A0A2S5RFB5</accession>
<comment type="caution">
    <text evidence="2">The sequence shown here is derived from an EMBL/GenBank/DDBJ whole genome shotgun (WGS) entry which is preliminary data.</text>
</comment>
<proteinExistence type="predicted"/>
<keyword evidence="1" id="KW-0812">Transmembrane</keyword>
<sequence>MYFILTNTIAISAIVIFFIGAVFIEKFSYKRLTIFNISAMGMLVALSIVLTNVIGYNIRIMGSSFMIGNFVIFLSGMLFGPLAGIINAMAADLTGFIINSAGEFNAGYMFIKVMYGVMGAMVFLDRKTSWWIIKTIVYMAICSILHLMVFNPILILSKSPQITSVGSFFHYYWLYLGGISITGSVGIPKPLLFIVQCPIYASMVIVSFRVTYFLVARVSNREQTVWCAKHGDLTSILRKVKKLRIGHKKKTQNFEDVAHQKSDEIIKS</sequence>
<dbReference type="AlphaFoldDB" id="A0A2S5RFB5"/>
<reference evidence="2 3" key="1">
    <citation type="submission" date="2017-11" db="EMBL/GenBank/DDBJ databases">
        <title>Genome sequence of Entomoplasma lucivorax PIPN-2 (ATCC 49196).</title>
        <authorList>
            <person name="Lo W.-S."/>
            <person name="Gasparich G.E."/>
            <person name="Kuo C.-H."/>
        </authorList>
    </citation>
    <scope>NUCLEOTIDE SEQUENCE [LARGE SCALE GENOMIC DNA]</scope>
    <source>
        <strain evidence="2 3">PIPN-2</strain>
    </source>
</reference>
<dbReference type="NCBIfam" id="TIGR04518">
    <property type="entry name" value="ECF_S_folT_fam"/>
    <property type="match status" value="1"/>
</dbReference>
<gene>
    <name evidence="2" type="ORF">ELUCI_v1c01130</name>
</gene>
<dbReference type="Proteomes" id="UP000237865">
    <property type="component" value="Unassembled WGS sequence"/>
</dbReference>
<feature type="transmembrane region" description="Helical" evidence="1">
    <location>
        <begin position="106"/>
        <end position="124"/>
    </location>
</feature>
<keyword evidence="3" id="KW-1185">Reference proteome</keyword>
<organism evidence="2 3">
    <name type="scientific">Williamsoniiplasma lucivorax</name>
    <dbReference type="NCBI Taxonomy" id="209274"/>
    <lineage>
        <taxon>Bacteria</taxon>
        <taxon>Bacillati</taxon>
        <taxon>Mycoplasmatota</taxon>
        <taxon>Mollicutes</taxon>
        <taxon>Entomoplasmatales</taxon>
        <taxon>Williamsoniiplasma</taxon>
    </lineage>
</organism>
<feature type="transmembrane region" description="Helical" evidence="1">
    <location>
        <begin position="70"/>
        <end position="94"/>
    </location>
</feature>
<dbReference type="InterPro" id="IPR030949">
    <property type="entry name" value="ECF_S_folate_fam"/>
</dbReference>
<evidence type="ECO:0000256" key="1">
    <source>
        <dbReference type="SAM" id="Phobius"/>
    </source>
</evidence>
<keyword evidence="1" id="KW-0472">Membrane</keyword>
<evidence type="ECO:0008006" key="4">
    <source>
        <dbReference type="Google" id="ProtNLM"/>
    </source>
</evidence>
<name>A0A2S5RFB5_9MOLU</name>
<feature type="transmembrane region" description="Helical" evidence="1">
    <location>
        <begin position="36"/>
        <end position="58"/>
    </location>
</feature>
<dbReference type="Gene3D" id="1.10.1760.20">
    <property type="match status" value="1"/>
</dbReference>
<keyword evidence="1" id="KW-1133">Transmembrane helix</keyword>
<dbReference type="EMBL" id="PHNE01000001">
    <property type="protein sequence ID" value="PPE05825.1"/>
    <property type="molecule type" value="Genomic_DNA"/>
</dbReference>
<feature type="transmembrane region" description="Helical" evidence="1">
    <location>
        <begin position="6"/>
        <end position="24"/>
    </location>
</feature>
<dbReference type="STRING" id="1399797.GCA_000518285_01313"/>
<dbReference type="RefSeq" id="WP_028126754.1">
    <property type="nucleotide sequence ID" value="NZ_PHNE01000001.1"/>
</dbReference>
<feature type="transmembrane region" description="Helical" evidence="1">
    <location>
        <begin position="168"/>
        <end position="187"/>
    </location>
</feature>